<keyword evidence="1" id="KW-0812">Transmembrane</keyword>
<dbReference type="EMBL" id="BARU01049064">
    <property type="protein sequence ID" value="GAH90714.1"/>
    <property type="molecule type" value="Genomic_DNA"/>
</dbReference>
<comment type="caution">
    <text evidence="2">The sequence shown here is derived from an EMBL/GenBank/DDBJ whole genome shotgun (WGS) entry which is preliminary data.</text>
</comment>
<evidence type="ECO:0000313" key="2">
    <source>
        <dbReference type="EMBL" id="GAH90714.1"/>
    </source>
</evidence>
<keyword evidence="1" id="KW-0472">Membrane</keyword>
<protein>
    <submittedName>
        <fullName evidence="2">Uncharacterized protein</fullName>
    </submittedName>
</protein>
<organism evidence="2">
    <name type="scientific">marine sediment metagenome</name>
    <dbReference type="NCBI Taxonomy" id="412755"/>
    <lineage>
        <taxon>unclassified sequences</taxon>
        <taxon>metagenomes</taxon>
        <taxon>ecological metagenomes</taxon>
    </lineage>
</organism>
<proteinExistence type="predicted"/>
<reference evidence="2" key="1">
    <citation type="journal article" date="2014" name="Front. Microbiol.">
        <title>High frequency of phylogenetically diverse reductive dehalogenase-homologous genes in deep subseafloor sedimentary metagenomes.</title>
        <authorList>
            <person name="Kawai M."/>
            <person name="Futagami T."/>
            <person name="Toyoda A."/>
            <person name="Takaki Y."/>
            <person name="Nishi S."/>
            <person name="Hori S."/>
            <person name="Arai W."/>
            <person name="Tsubouchi T."/>
            <person name="Morono Y."/>
            <person name="Uchiyama I."/>
            <person name="Ito T."/>
            <person name="Fujiyama A."/>
            <person name="Inagaki F."/>
            <person name="Takami H."/>
        </authorList>
    </citation>
    <scope>NUCLEOTIDE SEQUENCE</scope>
    <source>
        <strain evidence="2">Expedition CK06-06</strain>
    </source>
</reference>
<gene>
    <name evidence="2" type="ORF">S03H2_72502</name>
</gene>
<dbReference type="AlphaFoldDB" id="X1KKP3"/>
<feature type="transmembrane region" description="Helical" evidence="1">
    <location>
        <begin position="20"/>
        <end position="41"/>
    </location>
</feature>
<feature type="non-terminal residue" evidence="2">
    <location>
        <position position="1"/>
    </location>
</feature>
<feature type="non-terminal residue" evidence="2">
    <location>
        <position position="57"/>
    </location>
</feature>
<name>X1KKP3_9ZZZZ</name>
<evidence type="ECO:0000256" key="1">
    <source>
        <dbReference type="SAM" id="Phobius"/>
    </source>
</evidence>
<sequence>KGRVKAIKAVVKKGTRISSVLACALLLLLFVFTEKILALWLNGAVPEGTVWVMRVLI</sequence>
<keyword evidence="1" id="KW-1133">Transmembrane helix</keyword>
<accession>X1KKP3</accession>